<dbReference type="PANTHER" id="PTHR42928">
    <property type="entry name" value="TRICARBOXYLATE-BINDING PROTEIN"/>
    <property type="match status" value="1"/>
</dbReference>
<dbReference type="EMBL" id="QPJK01000006">
    <property type="protein sequence ID" value="RCW69306.1"/>
    <property type="molecule type" value="Genomic_DNA"/>
</dbReference>
<comment type="similarity">
    <text evidence="1">Belongs to the UPF0065 (bug) family.</text>
</comment>
<dbReference type="InterPro" id="IPR042100">
    <property type="entry name" value="Bug_dom1"/>
</dbReference>
<dbReference type="CDD" id="cd07012">
    <property type="entry name" value="PBP2_Bug_TTT"/>
    <property type="match status" value="1"/>
</dbReference>
<sequence length="323" mass="34642">MDFTRRRMAQAIALGSGLTALQVRAAGFPERPIRMLLPFSPGGGTDESSRAYADELQKLLGVPVVAENKPGASGLVAINTLLAAPPDGYTMLVATNSLAAVNPVMRKDLPYDAFKDLQPIHGLLNSAPVISAPLASGQMPLRQMLLRAKKEGRSLSIGNYSEGYQLLAAWIGTLEQVPVVHVPYKGPSPMLVDLVGGRLDFAISDPTSAMELVRTGKLRGVATGGAERERQMPDMPTMIEQGYPEFETYVWSSLFVRAGTPPDIAKKLADAVGTALVAPAIQARNANRPGTPMMMALGALGDFQRREYERFRKVAEAAGMAPR</sequence>
<proteinExistence type="inferred from homology"/>
<dbReference type="PIRSF" id="PIRSF017082">
    <property type="entry name" value="YflP"/>
    <property type="match status" value="1"/>
</dbReference>
<dbReference type="InterPro" id="IPR005064">
    <property type="entry name" value="BUG"/>
</dbReference>
<dbReference type="AlphaFoldDB" id="A0A368XQ69"/>
<dbReference type="Gene3D" id="3.40.190.150">
    <property type="entry name" value="Bordetella uptake gene, domain 1"/>
    <property type="match status" value="1"/>
</dbReference>
<protein>
    <submittedName>
        <fullName evidence="2">Tripartite-type tricarboxylate transporter receptor subunit TctC</fullName>
    </submittedName>
</protein>
<evidence type="ECO:0000313" key="3">
    <source>
        <dbReference type="Proteomes" id="UP000252884"/>
    </source>
</evidence>
<dbReference type="PANTHER" id="PTHR42928:SF5">
    <property type="entry name" value="BLR1237 PROTEIN"/>
    <property type="match status" value="1"/>
</dbReference>
<comment type="caution">
    <text evidence="2">The sequence shown here is derived from an EMBL/GenBank/DDBJ whole genome shotgun (WGS) entry which is preliminary data.</text>
</comment>
<dbReference type="Proteomes" id="UP000252884">
    <property type="component" value="Unassembled WGS sequence"/>
</dbReference>
<name>A0A368XQ69_9BURK</name>
<gene>
    <name evidence="2" type="ORF">DES41_106177</name>
</gene>
<dbReference type="Pfam" id="PF03401">
    <property type="entry name" value="TctC"/>
    <property type="match status" value="1"/>
</dbReference>
<keyword evidence="2" id="KW-0675">Receptor</keyword>
<dbReference type="SUPFAM" id="SSF53850">
    <property type="entry name" value="Periplasmic binding protein-like II"/>
    <property type="match status" value="1"/>
</dbReference>
<evidence type="ECO:0000313" key="2">
    <source>
        <dbReference type="EMBL" id="RCW69306.1"/>
    </source>
</evidence>
<keyword evidence="3" id="KW-1185">Reference proteome</keyword>
<reference evidence="2 3" key="1">
    <citation type="submission" date="2018-07" db="EMBL/GenBank/DDBJ databases">
        <title>Genomic Encyclopedia of Type Strains, Phase IV (KMG-IV): sequencing the most valuable type-strain genomes for metagenomic binning, comparative biology and taxonomic classification.</title>
        <authorList>
            <person name="Goeker M."/>
        </authorList>
    </citation>
    <scope>NUCLEOTIDE SEQUENCE [LARGE SCALE GENOMIC DNA]</scope>
    <source>
        <strain evidence="2 3">DSM 21634</strain>
    </source>
</reference>
<accession>A0A368XQ69</accession>
<organism evidence="2 3">
    <name type="scientific">Pseudorhodoferax soli</name>
    <dbReference type="NCBI Taxonomy" id="545864"/>
    <lineage>
        <taxon>Bacteria</taxon>
        <taxon>Pseudomonadati</taxon>
        <taxon>Pseudomonadota</taxon>
        <taxon>Betaproteobacteria</taxon>
        <taxon>Burkholderiales</taxon>
        <taxon>Comamonadaceae</taxon>
    </lineage>
</organism>
<evidence type="ECO:0000256" key="1">
    <source>
        <dbReference type="ARBA" id="ARBA00006987"/>
    </source>
</evidence>
<dbReference type="RefSeq" id="WP_170168250.1">
    <property type="nucleotide sequence ID" value="NZ_QPJK01000006.1"/>
</dbReference>
<dbReference type="Gene3D" id="3.40.190.10">
    <property type="entry name" value="Periplasmic binding protein-like II"/>
    <property type="match status" value="1"/>
</dbReference>